<proteinExistence type="predicted"/>
<dbReference type="Proteomes" id="UP000828390">
    <property type="component" value="Unassembled WGS sequence"/>
</dbReference>
<accession>A0A9D4C445</accession>
<gene>
    <name evidence="2" type="ORF">DPMN_059836</name>
</gene>
<evidence type="ECO:0000313" key="3">
    <source>
        <dbReference type="Proteomes" id="UP000828390"/>
    </source>
</evidence>
<evidence type="ECO:0000256" key="1">
    <source>
        <dbReference type="SAM" id="MobiDB-lite"/>
    </source>
</evidence>
<keyword evidence="3" id="KW-1185">Reference proteome</keyword>
<evidence type="ECO:0000313" key="2">
    <source>
        <dbReference type="EMBL" id="KAH3717056.1"/>
    </source>
</evidence>
<dbReference type="AlphaFoldDB" id="A0A9D4C445"/>
<reference evidence="2" key="2">
    <citation type="submission" date="2020-11" db="EMBL/GenBank/DDBJ databases">
        <authorList>
            <person name="McCartney M.A."/>
            <person name="Auch B."/>
            <person name="Kono T."/>
            <person name="Mallez S."/>
            <person name="Becker A."/>
            <person name="Gohl D.M."/>
            <person name="Silverstein K.A.T."/>
            <person name="Koren S."/>
            <person name="Bechman K.B."/>
            <person name="Herman A."/>
            <person name="Abrahante J.E."/>
            <person name="Garbe J."/>
        </authorList>
    </citation>
    <scope>NUCLEOTIDE SEQUENCE</scope>
    <source>
        <strain evidence="2">Duluth1</strain>
        <tissue evidence="2">Whole animal</tissue>
    </source>
</reference>
<sequence length="59" mass="6634">MLIDVSVPWVKRIQTQQKVASGRPQKARLNESEEPGPKQSRLAGLIAQAISQDMKFLMK</sequence>
<reference evidence="2" key="1">
    <citation type="journal article" date="2019" name="bioRxiv">
        <title>The Genome of the Zebra Mussel, Dreissena polymorpha: A Resource for Invasive Species Research.</title>
        <authorList>
            <person name="McCartney M.A."/>
            <person name="Auch B."/>
            <person name="Kono T."/>
            <person name="Mallez S."/>
            <person name="Zhang Y."/>
            <person name="Obille A."/>
            <person name="Becker A."/>
            <person name="Abrahante J.E."/>
            <person name="Garbe J."/>
            <person name="Badalamenti J.P."/>
            <person name="Herman A."/>
            <person name="Mangelson H."/>
            <person name="Liachko I."/>
            <person name="Sullivan S."/>
            <person name="Sone E.D."/>
            <person name="Koren S."/>
            <person name="Silverstein K.A.T."/>
            <person name="Beckman K.B."/>
            <person name="Gohl D.M."/>
        </authorList>
    </citation>
    <scope>NUCLEOTIDE SEQUENCE</scope>
    <source>
        <strain evidence="2">Duluth1</strain>
        <tissue evidence="2">Whole animal</tissue>
    </source>
</reference>
<organism evidence="2 3">
    <name type="scientific">Dreissena polymorpha</name>
    <name type="common">Zebra mussel</name>
    <name type="synonym">Mytilus polymorpha</name>
    <dbReference type="NCBI Taxonomy" id="45954"/>
    <lineage>
        <taxon>Eukaryota</taxon>
        <taxon>Metazoa</taxon>
        <taxon>Spiralia</taxon>
        <taxon>Lophotrochozoa</taxon>
        <taxon>Mollusca</taxon>
        <taxon>Bivalvia</taxon>
        <taxon>Autobranchia</taxon>
        <taxon>Heteroconchia</taxon>
        <taxon>Euheterodonta</taxon>
        <taxon>Imparidentia</taxon>
        <taxon>Neoheterodontei</taxon>
        <taxon>Myida</taxon>
        <taxon>Dreissenoidea</taxon>
        <taxon>Dreissenidae</taxon>
        <taxon>Dreissena</taxon>
    </lineage>
</organism>
<dbReference type="EMBL" id="JAIWYP010000013">
    <property type="protein sequence ID" value="KAH3717056.1"/>
    <property type="molecule type" value="Genomic_DNA"/>
</dbReference>
<comment type="caution">
    <text evidence="2">The sequence shown here is derived from an EMBL/GenBank/DDBJ whole genome shotgun (WGS) entry which is preliminary data.</text>
</comment>
<protein>
    <submittedName>
        <fullName evidence="2">Uncharacterized protein</fullName>
    </submittedName>
</protein>
<name>A0A9D4C445_DREPO</name>
<feature type="region of interest" description="Disordered" evidence="1">
    <location>
        <begin position="16"/>
        <end position="40"/>
    </location>
</feature>